<protein>
    <submittedName>
        <fullName evidence="2">Uncharacterized protein</fullName>
    </submittedName>
</protein>
<dbReference type="EMBL" id="HBNR01007921">
    <property type="protein sequence ID" value="CAE4565590.1"/>
    <property type="molecule type" value="Transcribed_RNA"/>
</dbReference>
<keyword evidence="1" id="KW-0812">Transmembrane</keyword>
<feature type="transmembrane region" description="Helical" evidence="1">
    <location>
        <begin position="182"/>
        <end position="207"/>
    </location>
</feature>
<evidence type="ECO:0000313" key="2">
    <source>
        <dbReference type="EMBL" id="CAE4565590.1"/>
    </source>
</evidence>
<feature type="transmembrane region" description="Helical" evidence="1">
    <location>
        <begin position="121"/>
        <end position="141"/>
    </location>
</feature>
<dbReference type="AlphaFoldDB" id="A0A7S4PYQ8"/>
<accession>A0A7S4PYQ8</accession>
<keyword evidence="1" id="KW-0472">Membrane</keyword>
<feature type="transmembrane region" description="Helical" evidence="1">
    <location>
        <begin position="64"/>
        <end position="89"/>
    </location>
</feature>
<name>A0A7S4PYQ8_9DINO</name>
<reference evidence="2" key="1">
    <citation type="submission" date="2021-01" db="EMBL/GenBank/DDBJ databases">
        <authorList>
            <person name="Corre E."/>
            <person name="Pelletier E."/>
            <person name="Niang G."/>
            <person name="Scheremetjew M."/>
            <person name="Finn R."/>
            <person name="Kale V."/>
            <person name="Holt S."/>
            <person name="Cochrane G."/>
            <person name="Meng A."/>
            <person name="Brown T."/>
            <person name="Cohen L."/>
        </authorList>
    </citation>
    <scope>NUCLEOTIDE SEQUENCE</scope>
    <source>
        <strain evidence="2">CCMP3105</strain>
    </source>
</reference>
<feature type="transmembrane region" description="Helical" evidence="1">
    <location>
        <begin position="153"/>
        <end position="170"/>
    </location>
</feature>
<sequence>MVSKNLLEKVLGIRFVASHHWGPHPVVGLSALCFGVAASAFIAVEVCILCTVTRPYASGTALQLVLYPLLALEYTGAVATCGLADYVFIKRGHRSMYGRVDICWAAFVFFSSIGDFALRATLLETALLAGTAVAAFMFSGMSTSFEQWVCRHSFWHVVAGGIGTYGALRLPPEHLRIAGAVWLYACAGFGLYVALTSVALVCFFHAVPESQRNELWGVGARRACWRSVAPE</sequence>
<evidence type="ECO:0000256" key="1">
    <source>
        <dbReference type="SAM" id="Phobius"/>
    </source>
</evidence>
<proteinExistence type="predicted"/>
<gene>
    <name evidence="2" type="ORF">AMON00008_LOCUS5209</name>
</gene>
<keyword evidence="1" id="KW-1133">Transmembrane helix</keyword>
<feature type="transmembrane region" description="Helical" evidence="1">
    <location>
        <begin position="26"/>
        <end position="52"/>
    </location>
</feature>
<organism evidence="2">
    <name type="scientific">Alexandrium monilatum</name>
    <dbReference type="NCBI Taxonomy" id="311494"/>
    <lineage>
        <taxon>Eukaryota</taxon>
        <taxon>Sar</taxon>
        <taxon>Alveolata</taxon>
        <taxon>Dinophyceae</taxon>
        <taxon>Gonyaulacales</taxon>
        <taxon>Pyrocystaceae</taxon>
        <taxon>Alexandrium</taxon>
    </lineage>
</organism>